<dbReference type="AlphaFoldDB" id="A0A4V2FU84"/>
<name>A0A4V2FU84_9BURK</name>
<dbReference type="EMBL" id="SHKP01000005">
    <property type="protein sequence ID" value="RZU01026.1"/>
    <property type="molecule type" value="Genomic_DNA"/>
</dbReference>
<evidence type="ECO:0000256" key="1">
    <source>
        <dbReference type="SAM" id="MobiDB-lite"/>
    </source>
</evidence>
<organism evidence="2 3">
    <name type="scientific">Rivibacter subsaxonicus</name>
    <dbReference type="NCBI Taxonomy" id="457575"/>
    <lineage>
        <taxon>Bacteria</taxon>
        <taxon>Pseudomonadati</taxon>
        <taxon>Pseudomonadota</taxon>
        <taxon>Betaproteobacteria</taxon>
        <taxon>Burkholderiales</taxon>
        <taxon>Rivibacter</taxon>
    </lineage>
</organism>
<sequence>MEAELNKSSSTPQGLAKHWRRWRQPRSQERATRGEDFIGPLLQPVWPGWVDVAQAPRRRREPQRSDPPRRAHAGGCGWFESSHELRGGLEVREEMLLELPGPDELDRTLRFV</sequence>
<feature type="compositionally biased region" description="Polar residues" evidence="1">
    <location>
        <begin position="1"/>
        <end position="13"/>
    </location>
</feature>
<feature type="compositionally biased region" description="Basic and acidic residues" evidence="1">
    <location>
        <begin position="26"/>
        <end position="36"/>
    </location>
</feature>
<evidence type="ECO:0000313" key="2">
    <source>
        <dbReference type="EMBL" id="RZU01026.1"/>
    </source>
</evidence>
<gene>
    <name evidence="2" type="ORF">EV670_1740</name>
</gene>
<dbReference type="Proteomes" id="UP000293671">
    <property type="component" value="Unassembled WGS sequence"/>
</dbReference>
<protein>
    <submittedName>
        <fullName evidence="2">Uncharacterized protein</fullName>
    </submittedName>
</protein>
<keyword evidence="3" id="KW-1185">Reference proteome</keyword>
<accession>A0A4V2FU84</accession>
<reference evidence="2 3" key="1">
    <citation type="submission" date="2019-02" db="EMBL/GenBank/DDBJ databases">
        <title>Genomic Encyclopedia of Type Strains, Phase IV (KMG-IV): sequencing the most valuable type-strain genomes for metagenomic binning, comparative biology and taxonomic classification.</title>
        <authorList>
            <person name="Goeker M."/>
        </authorList>
    </citation>
    <scope>NUCLEOTIDE SEQUENCE [LARGE SCALE GENOMIC DNA]</scope>
    <source>
        <strain evidence="2 3">DSM 19570</strain>
    </source>
</reference>
<comment type="caution">
    <text evidence="2">The sequence shown here is derived from an EMBL/GenBank/DDBJ whole genome shotgun (WGS) entry which is preliminary data.</text>
</comment>
<proteinExistence type="predicted"/>
<feature type="region of interest" description="Disordered" evidence="1">
    <location>
        <begin position="1"/>
        <end position="37"/>
    </location>
</feature>
<evidence type="ECO:0000313" key="3">
    <source>
        <dbReference type="Proteomes" id="UP000293671"/>
    </source>
</evidence>
<feature type="region of interest" description="Disordered" evidence="1">
    <location>
        <begin position="55"/>
        <end position="75"/>
    </location>
</feature>